<dbReference type="AlphaFoldDB" id="A0A4C1UZ97"/>
<dbReference type="EMBL" id="BGZK01000251">
    <property type="protein sequence ID" value="GBP31798.1"/>
    <property type="molecule type" value="Genomic_DNA"/>
</dbReference>
<sequence length="81" mass="8747">MPTLAMPAASRRLAERRRRSISRAPVLYSNPFFVSTVSPSRDVQARYVNNSPPASNPVPGDLYSRGHGTGPGGSPAMTHLR</sequence>
<feature type="compositionally biased region" description="Low complexity" evidence="1">
    <location>
        <begin position="48"/>
        <end position="59"/>
    </location>
</feature>
<dbReference type="Proteomes" id="UP000299102">
    <property type="component" value="Unassembled WGS sequence"/>
</dbReference>
<gene>
    <name evidence="2" type="ORF">EVAR_81564_1</name>
</gene>
<evidence type="ECO:0000313" key="3">
    <source>
        <dbReference type="Proteomes" id="UP000299102"/>
    </source>
</evidence>
<accession>A0A4C1UZ97</accession>
<evidence type="ECO:0000256" key="1">
    <source>
        <dbReference type="SAM" id="MobiDB-lite"/>
    </source>
</evidence>
<comment type="caution">
    <text evidence="2">The sequence shown here is derived from an EMBL/GenBank/DDBJ whole genome shotgun (WGS) entry which is preliminary data.</text>
</comment>
<feature type="region of interest" description="Disordered" evidence="1">
    <location>
        <begin position="46"/>
        <end position="81"/>
    </location>
</feature>
<keyword evidence="3" id="KW-1185">Reference proteome</keyword>
<evidence type="ECO:0000313" key="2">
    <source>
        <dbReference type="EMBL" id="GBP31798.1"/>
    </source>
</evidence>
<reference evidence="2 3" key="1">
    <citation type="journal article" date="2019" name="Commun. Biol.">
        <title>The bagworm genome reveals a unique fibroin gene that provides high tensile strength.</title>
        <authorList>
            <person name="Kono N."/>
            <person name="Nakamura H."/>
            <person name="Ohtoshi R."/>
            <person name="Tomita M."/>
            <person name="Numata K."/>
            <person name="Arakawa K."/>
        </authorList>
    </citation>
    <scope>NUCLEOTIDE SEQUENCE [LARGE SCALE GENOMIC DNA]</scope>
</reference>
<name>A0A4C1UZ97_EUMVA</name>
<organism evidence="2 3">
    <name type="scientific">Eumeta variegata</name>
    <name type="common">Bagworm moth</name>
    <name type="synonym">Eumeta japonica</name>
    <dbReference type="NCBI Taxonomy" id="151549"/>
    <lineage>
        <taxon>Eukaryota</taxon>
        <taxon>Metazoa</taxon>
        <taxon>Ecdysozoa</taxon>
        <taxon>Arthropoda</taxon>
        <taxon>Hexapoda</taxon>
        <taxon>Insecta</taxon>
        <taxon>Pterygota</taxon>
        <taxon>Neoptera</taxon>
        <taxon>Endopterygota</taxon>
        <taxon>Lepidoptera</taxon>
        <taxon>Glossata</taxon>
        <taxon>Ditrysia</taxon>
        <taxon>Tineoidea</taxon>
        <taxon>Psychidae</taxon>
        <taxon>Oiketicinae</taxon>
        <taxon>Eumeta</taxon>
    </lineage>
</organism>
<protein>
    <submittedName>
        <fullName evidence="2">Uncharacterized protein</fullName>
    </submittedName>
</protein>
<proteinExistence type="predicted"/>